<name>A0A485M182_9ZZZZ</name>
<feature type="domain" description="Shikimate dehydrogenase substrate binding N-terminal" evidence="2">
    <location>
        <begin position="12"/>
        <end position="95"/>
    </location>
</feature>
<dbReference type="InterPro" id="IPR006151">
    <property type="entry name" value="Shikm_DH/Glu-tRNA_Rdtase"/>
</dbReference>
<dbReference type="AlphaFoldDB" id="A0A485M182"/>
<dbReference type="Pfam" id="PF08501">
    <property type="entry name" value="Shikimate_dh_N"/>
    <property type="match status" value="1"/>
</dbReference>
<dbReference type="CDD" id="cd01065">
    <property type="entry name" value="NAD_bind_Shikimate_DH"/>
    <property type="match status" value="1"/>
</dbReference>
<protein>
    <submittedName>
        <fullName evidence="3">Shikimate dehydrogenase</fullName>
        <ecNumber evidence="3">1.1.1.25</ecNumber>
    </submittedName>
</protein>
<dbReference type="SUPFAM" id="SSF51735">
    <property type="entry name" value="NAD(P)-binding Rossmann-fold domains"/>
    <property type="match status" value="1"/>
</dbReference>
<dbReference type="InterPro" id="IPR046346">
    <property type="entry name" value="Aminoacid_DH-like_N_sf"/>
</dbReference>
<dbReference type="SUPFAM" id="SSF53223">
    <property type="entry name" value="Aminoacid dehydrogenase-like, N-terminal domain"/>
    <property type="match status" value="1"/>
</dbReference>
<dbReference type="PANTHER" id="PTHR21089">
    <property type="entry name" value="SHIKIMATE DEHYDROGENASE"/>
    <property type="match status" value="1"/>
</dbReference>
<dbReference type="EC" id="1.1.1.25" evidence="3"/>
<dbReference type="UniPathway" id="UPA00053">
    <property type="reaction ID" value="UER00087"/>
</dbReference>
<proteinExistence type="predicted"/>
<dbReference type="GO" id="GO:0019632">
    <property type="term" value="P:shikimate metabolic process"/>
    <property type="evidence" value="ECO:0007669"/>
    <property type="project" value="TreeGrafter"/>
</dbReference>
<reference evidence="3" key="1">
    <citation type="submission" date="2019-03" db="EMBL/GenBank/DDBJ databases">
        <authorList>
            <person name="Hao L."/>
        </authorList>
    </citation>
    <scope>NUCLEOTIDE SEQUENCE</scope>
</reference>
<feature type="domain" description="Quinate/shikimate 5-dehydrogenase/glutamyl-tRNA reductase" evidence="1">
    <location>
        <begin position="115"/>
        <end position="219"/>
    </location>
</feature>
<organism evidence="3">
    <name type="scientific">anaerobic digester metagenome</name>
    <dbReference type="NCBI Taxonomy" id="1263854"/>
    <lineage>
        <taxon>unclassified sequences</taxon>
        <taxon>metagenomes</taxon>
        <taxon>ecological metagenomes</taxon>
    </lineage>
</organism>
<dbReference type="InterPro" id="IPR022893">
    <property type="entry name" value="Shikimate_DH_fam"/>
</dbReference>
<dbReference type="InterPro" id="IPR013708">
    <property type="entry name" value="Shikimate_DH-bd_N"/>
</dbReference>
<dbReference type="EMBL" id="CAADRM010000088">
    <property type="protein sequence ID" value="VFU14158.1"/>
    <property type="molecule type" value="Genomic_DNA"/>
</dbReference>
<dbReference type="GO" id="GO:0004764">
    <property type="term" value="F:shikimate 3-dehydrogenase (NADP+) activity"/>
    <property type="evidence" value="ECO:0007669"/>
    <property type="project" value="UniProtKB-EC"/>
</dbReference>
<dbReference type="InterPro" id="IPR036291">
    <property type="entry name" value="NAD(P)-bd_dom_sf"/>
</dbReference>
<evidence type="ECO:0000313" key="3">
    <source>
        <dbReference type="EMBL" id="VFU14158.1"/>
    </source>
</evidence>
<dbReference type="Gene3D" id="3.40.50.10860">
    <property type="entry name" value="Leucine Dehydrogenase, chain A, domain 1"/>
    <property type="match status" value="1"/>
</dbReference>
<dbReference type="Gene3D" id="3.40.50.720">
    <property type="entry name" value="NAD(P)-binding Rossmann-like Domain"/>
    <property type="match status" value="1"/>
</dbReference>
<evidence type="ECO:0000259" key="1">
    <source>
        <dbReference type="Pfam" id="PF01488"/>
    </source>
</evidence>
<sequence length="271" mass="28986">MKITGTTRIFTIIAHPCVHVVAPAVFNHLFEAMSMDMAYIAHDTPPEALPATIEAYRSWNNLGGFNVTIPHKESAAVLLDELLPPAADLGVVNTVVRSPGGVLTGYNTDGAGAVQAIGDVRGARCLVIGAGGAARAVIHALLQAGARCVAILNRTLEHARALLEHFPEDRAGLFHPDMLPEMDVVVQTTPVADHIPLDLDMRGLRKDVRILETVMRDTALGREARSRGCTLIPGHHMLYHQTGENFRLLTGADVPDAVVRQAFAAAGLPLS</sequence>
<evidence type="ECO:0000259" key="2">
    <source>
        <dbReference type="Pfam" id="PF08501"/>
    </source>
</evidence>
<keyword evidence="3" id="KW-0560">Oxidoreductase</keyword>
<accession>A0A485M182</accession>
<dbReference type="Pfam" id="PF01488">
    <property type="entry name" value="Shikimate_DH"/>
    <property type="match status" value="1"/>
</dbReference>
<gene>
    <name evidence="3" type="primary">aroE</name>
    <name evidence="3" type="ORF">SCFA_260006</name>
</gene>
<dbReference type="GO" id="GO:0009423">
    <property type="term" value="P:chorismate biosynthetic process"/>
    <property type="evidence" value="ECO:0007669"/>
    <property type="project" value="UniProtKB-UniPathway"/>
</dbReference>
<dbReference type="PANTHER" id="PTHR21089:SF1">
    <property type="entry name" value="BIFUNCTIONAL 3-DEHYDROQUINATE DEHYDRATASE_SHIKIMATE DEHYDROGENASE, CHLOROPLASTIC"/>
    <property type="match status" value="1"/>
</dbReference>